<accession>A0ABP0ZFJ9</accession>
<keyword evidence="3" id="KW-1185">Reference proteome</keyword>
<feature type="chain" id="PRO_5045906423" evidence="1">
    <location>
        <begin position="27"/>
        <end position="75"/>
    </location>
</feature>
<evidence type="ECO:0000313" key="3">
    <source>
        <dbReference type="Proteomes" id="UP001642487"/>
    </source>
</evidence>
<evidence type="ECO:0000313" key="2">
    <source>
        <dbReference type="EMBL" id="CAK9329467.1"/>
    </source>
</evidence>
<keyword evidence="1" id="KW-0732">Signal</keyword>
<organism evidence="2 3">
    <name type="scientific">Citrullus colocynthis</name>
    <name type="common">colocynth</name>
    <dbReference type="NCBI Taxonomy" id="252529"/>
    <lineage>
        <taxon>Eukaryota</taxon>
        <taxon>Viridiplantae</taxon>
        <taxon>Streptophyta</taxon>
        <taxon>Embryophyta</taxon>
        <taxon>Tracheophyta</taxon>
        <taxon>Spermatophyta</taxon>
        <taxon>Magnoliopsida</taxon>
        <taxon>eudicotyledons</taxon>
        <taxon>Gunneridae</taxon>
        <taxon>Pentapetalae</taxon>
        <taxon>rosids</taxon>
        <taxon>fabids</taxon>
        <taxon>Cucurbitales</taxon>
        <taxon>Cucurbitaceae</taxon>
        <taxon>Benincaseae</taxon>
        <taxon>Citrullus</taxon>
    </lineage>
</organism>
<sequence>PPPSPLSSSFSPLCLFVLSSLPPVRPRPSFHPREVIHHLLKLGEVFLSLAISLPARLASSCGSCHRRGFRSFCPP</sequence>
<gene>
    <name evidence="2" type="ORF">CITCOLO1_LOCUS21925</name>
</gene>
<reference evidence="2 3" key="1">
    <citation type="submission" date="2024-03" db="EMBL/GenBank/DDBJ databases">
        <authorList>
            <person name="Gkanogiannis A."/>
            <person name="Becerra Lopez-Lavalle L."/>
        </authorList>
    </citation>
    <scope>NUCLEOTIDE SEQUENCE [LARGE SCALE GENOMIC DNA]</scope>
</reference>
<dbReference type="Proteomes" id="UP001642487">
    <property type="component" value="Chromosome 9"/>
</dbReference>
<proteinExistence type="predicted"/>
<name>A0ABP0ZFJ9_9ROSI</name>
<protein>
    <submittedName>
        <fullName evidence="2">Uncharacterized protein</fullName>
    </submittedName>
</protein>
<dbReference type="EMBL" id="OZ021743">
    <property type="protein sequence ID" value="CAK9329467.1"/>
    <property type="molecule type" value="Genomic_DNA"/>
</dbReference>
<feature type="non-terminal residue" evidence="2">
    <location>
        <position position="1"/>
    </location>
</feature>
<evidence type="ECO:0000256" key="1">
    <source>
        <dbReference type="SAM" id="SignalP"/>
    </source>
</evidence>
<feature type="signal peptide" evidence="1">
    <location>
        <begin position="1"/>
        <end position="26"/>
    </location>
</feature>